<comment type="caution">
    <text evidence="5">The sequence shown here is derived from an EMBL/GenBank/DDBJ whole genome shotgun (WGS) entry which is preliminary data.</text>
</comment>
<dbReference type="AlphaFoldDB" id="A0A8J3WY52"/>
<name>A0A8J3WY52_9ACTN</name>
<dbReference type="SUPFAM" id="SSF53474">
    <property type="entry name" value="alpha/beta-Hydrolases"/>
    <property type="match status" value="1"/>
</dbReference>
<organism evidence="5 6">
    <name type="scientific">Planobispora takensis</name>
    <dbReference type="NCBI Taxonomy" id="1367882"/>
    <lineage>
        <taxon>Bacteria</taxon>
        <taxon>Bacillati</taxon>
        <taxon>Actinomycetota</taxon>
        <taxon>Actinomycetes</taxon>
        <taxon>Streptosporangiales</taxon>
        <taxon>Streptosporangiaceae</taxon>
        <taxon>Planobispora</taxon>
    </lineage>
</organism>
<dbReference type="Gene3D" id="3.40.50.1820">
    <property type="entry name" value="alpha/beta hydrolase"/>
    <property type="match status" value="1"/>
</dbReference>
<dbReference type="Proteomes" id="UP000634476">
    <property type="component" value="Unassembled WGS sequence"/>
</dbReference>
<keyword evidence="3" id="KW-0443">Lipid metabolism</keyword>
<reference evidence="5" key="1">
    <citation type="submission" date="2021-01" db="EMBL/GenBank/DDBJ databases">
        <title>Whole genome shotgun sequence of Planobispora takensis NBRC 109077.</title>
        <authorList>
            <person name="Komaki H."/>
            <person name="Tamura T."/>
        </authorList>
    </citation>
    <scope>NUCLEOTIDE SEQUENCE</scope>
    <source>
        <strain evidence="5">NBRC 109077</strain>
    </source>
</reference>
<dbReference type="GO" id="GO:0016042">
    <property type="term" value="P:lipid catabolic process"/>
    <property type="evidence" value="ECO:0007669"/>
    <property type="project" value="UniProtKB-KW"/>
</dbReference>
<dbReference type="InterPro" id="IPR029058">
    <property type="entry name" value="AB_hydrolase_fold"/>
</dbReference>
<dbReference type="GO" id="GO:0003847">
    <property type="term" value="F:1-alkyl-2-acetylglycerophosphocholine esterase activity"/>
    <property type="evidence" value="ECO:0007669"/>
    <property type="project" value="TreeGrafter"/>
</dbReference>
<sequence>MRGSALIAGLALAGGLTATAPAAAEQVRLTATAPAAAERARLTAPALTGPYDVGTADLHLVDSSRPDPWKPERHRELMVTVTYPADRLARGPRAPWLTPGVSSVVDQVLAGEDYLALPAGSIDWASAKRRAETGVPVERGAPKPVALFSPGFGGPREVYTAIVDDLASRGYVVVSLSHTYESAAVEFPGGRLELAVSGDGDPGFEKKALDARVADIRFVLDRLTKITRGENPDAGGRPLPRGLGRSLDLSRIGAYGHSYGGFTAGETMVHDRRVDAGINLDGAMATAVGYPPGSPYVPGEVTERGLDGPFLLMGAEGVGENGEPLEHTHRNPGFDRSWADFWAVQRGWKRDLFLRGGTHMAYSDLQIIVPQLGARVAPEKREAVIGTIDPRRSLAAQRDYIGAFFDLHLRGRDRHLFDGESPRHPDVDFID</sequence>
<keyword evidence="1" id="KW-0378">Hydrolase</keyword>
<evidence type="ECO:0000256" key="1">
    <source>
        <dbReference type="ARBA" id="ARBA00022801"/>
    </source>
</evidence>
<dbReference type="EMBL" id="BOOK01000088">
    <property type="protein sequence ID" value="GII05980.1"/>
    <property type="molecule type" value="Genomic_DNA"/>
</dbReference>
<feature type="signal peptide" evidence="4">
    <location>
        <begin position="1"/>
        <end position="24"/>
    </location>
</feature>
<evidence type="ECO:0000256" key="4">
    <source>
        <dbReference type="SAM" id="SignalP"/>
    </source>
</evidence>
<dbReference type="PANTHER" id="PTHR10272:SF0">
    <property type="entry name" value="PLATELET-ACTIVATING FACTOR ACETYLHYDROLASE"/>
    <property type="match status" value="1"/>
</dbReference>
<evidence type="ECO:0000313" key="5">
    <source>
        <dbReference type="EMBL" id="GII05980.1"/>
    </source>
</evidence>
<proteinExistence type="predicted"/>
<gene>
    <name evidence="5" type="ORF">Pta02_79880</name>
</gene>
<dbReference type="Pfam" id="PF03403">
    <property type="entry name" value="PAF-AH_p_II"/>
    <property type="match status" value="1"/>
</dbReference>
<keyword evidence="6" id="KW-1185">Reference proteome</keyword>
<accession>A0A8J3WY52</accession>
<keyword evidence="2" id="KW-0442">Lipid degradation</keyword>
<feature type="chain" id="PRO_5039563248" evidence="4">
    <location>
        <begin position="25"/>
        <end position="431"/>
    </location>
</feature>
<dbReference type="PANTHER" id="PTHR10272">
    <property type="entry name" value="PLATELET-ACTIVATING FACTOR ACETYLHYDROLASE"/>
    <property type="match status" value="1"/>
</dbReference>
<evidence type="ECO:0000313" key="6">
    <source>
        <dbReference type="Proteomes" id="UP000634476"/>
    </source>
</evidence>
<evidence type="ECO:0000256" key="2">
    <source>
        <dbReference type="ARBA" id="ARBA00022963"/>
    </source>
</evidence>
<protein>
    <submittedName>
        <fullName evidence="5">Lipase</fullName>
    </submittedName>
</protein>
<keyword evidence="4" id="KW-0732">Signal</keyword>
<evidence type="ECO:0000256" key="3">
    <source>
        <dbReference type="ARBA" id="ARBA00023098"/>
    </source>
</evidence>